<evidence type="ECO:0000313" key="2">
    <source>
        <dbReference type="EMBL" id="OTG62442.1"/>
    </source>
</evidence>
<dbReference type="EMBL" id="NEGB01000013">
    <property type="protein sequence ID" value="OTG62442.1"/>
    <property type="molecule type" value="Genomic_DNA"/>
</dbReference>
<dbReference type="AlphaFoldDB" id="A0A1Y3C938"/>
<dbReference type="Proteomes" id="UP000242765">
    <property type="component" value="Unassembled WGS sequence"/>
</dbReference>
<comment type="caution">
    <text evidence="2">The sequence shown here is derived from an EMBL/GenBank/DDBJ whole genome shotgun (WGS) entry which is preliminary data.</text>
</comment>
<reference evidence="2 3" key="1">
    <citation type="submission" date="2017-04" db="EMBL/GenBank/DDBJ databases">
        <title>High diversity of culturable Acinetobacter species in natural soil and water ecosystems.</title>
        <authorList>
            <person name="Nemec A."/>
            <person name="Radolfova-Krizova L."/>
        </authorList>
    </citation>
    <scope>NUCLEOTIDE SEQUENCE [LARGE SCALE GENOMIC DNA]</scope>
    <source>
        <strain evidence="2 3">ANC 4999</strain>
    </source>
</reference>
<evidence type="ECO:0000259" key="1">
    <source>
        <dbReference type="Pfam" id="PF09722"/>
    </source>
</evidence>
<feature type="domain" description="Antitoxin Xre/MbcA/ParS-like toxin-binding" evidence="1">
    <location>
        <begin position="61"/>
        <end position="108"/>
    </location>
</feature>
<organism evidence="2 3">
    <name type="scientific">Acinetobacter silvestris</name>
    <dbReference type="NCBI Taxonomy" id="1977882"/>
    <lineage>
        <taxon>Bacteria</taxon>
        <taxon>Pseudomonadati</taxon>
        <taxon>Pseudomonadota</taxon>
        <taxon>Gammaproteobacteria</taxon>
        <taxon>Moraxellales</taxon>
        <taxon>Moraxellaceae</taxon>
        <taxon>Acinetobacter</taxon>
    </lineage>
</organism>
<protein>
    <submittedName>
        <fullName evidence="2">DUF2384 domain-containing protein</fullName>
    </submittedName>
</protein>
<dbReference type="Pfam" id="PF09722">
    <property type="entry name" value="Xre_MbcA_ParS_C"/>
    <property type="match status" value="1"/>
</dbReference>
<proteinExistence type="predicted"/>
<accession>A0A1Y3C938</accession>
<sequence length="112" mass="12118">MTKTETVLTKAVLSAAEHLGLTSDQLAVLLDLDLTITHLDDCKFSSLQKEIALMLIRITVSLDALSGGDTSMTQHFMKSPNKVTGGIPVEQIQNIQGLATVLQFVEGLQTKH</sequence>
<evidence type="ECO:0000313" key="3">
    <source>
        <dbReference type="Proteomes" id="UP000242765"/>
    </source>
</evidence>
<name>A0A1Y3C938_9GAMM</name>
<dbReference type="InterPro" id="IPR024467">
    <property type="entry name" value="Xre/MbcA/ParS-like_toxin-bd"/>
</dbReference>
<dbReference type="RefSeq" id="WP_434057142.1">
    <property type="nucleotide sequence ID" value="NZ_NEGB01000013.1"/>
</dbReference>
<keyword evidence="3" id="KW-1185">Reference proteome</keyword>
<gene>
    <name evidence="2" type="ORF">B9T28_14495</name>
</gene>
<dbReference type="STRING" id="1977882.B9T28_14495"/>